<dbReference type="SUPFAM" id="SSF54695">
    <property type="entry name" value="POZ domain"/>
    <property type="match status" value="1"/>
</dbReference>
<dbReference type="InterPro" id="IPR000210">
    <property type="entry name" value="BTB/POZ_dom"/>
</dbReference>
<dbReference type="AlphaFoldDB" id="A0AAV6FND1"/>
<dbReference type="InterPro" id="IPR011333">
    <property type="entry name" value="SKP1/BTB/POZ_sf"/>
</dbReference>
<feature type="domain" description="BTB" evidence="2">
    <location>
        <begin position="38"/>
        <end position="107"/>
    </location>
</feature>
<name>A0AAV6FND1_9TELE</name>
<evidence type="ECO:0000256" key="1">
    <source>
        <dbReference type="SAM" id="MobiDB-lite"/>
    </source>
</evidence>
<feature type="compositionally biased region" description="Basic and acidic residues" evidence="1">
    <location>
        <begin position="152"/>
        <end position="162"/>
    </location>
</feature>
<dbReference type="Pfam" id="PF00651">
    <property type="entry name" value="BTB"/>
    <property type="match status" value="1"/>
</dbReference>
<dbReference type="Gene3D" id="3.30.710.10">
    <property type="entry name" value="Potassium Channel Kv1.1, Chain A"/>
    <property type="match status" value="1"/>
</dbReference>
<gene>
    <name evidence="3" type="ORF">AALO_G00271800</name>
</gene>
<dbReference type="GO" id="GO:0032968">
    <property type="term" value="P:positive regulation of transcription elongation by RNA polymerase II"/>
    <property type="evidence" value="ECO:0007669"/>
    <property type="project" value="InterPro"/>
</dbReference>
<dbReference type="InterPro" id="IPR042915">
    <property type="entry name" value="BTBD18"/>
</dbReference>
<dbReference type="EMBL" id="JADWDJ010000021">
    <property type="protein sequence ID" value="KAG5264070.1"/>
    <property type="molecule type" value="Genomic_DNA"/>
</dbReference>
<dbReference type="PROSITE" id="PS50097">
    <property type="entry name" value="BTB"/>
    <property type="match status" value="1"/>
</dbReference>
<feature type="region of interest" description="Disordered" evidence="1">
    <location>
        <begin position="121"/>
        <end position="162"/>
    </location>
</feature>
<feature type="compositionally biased region" description="Acidic residues" evidence="1">
    <location>
        <begin position="126"/>
        <end position="135"/>
    </location>
</feature>
<dbReference type="PANTHER" id="PTHR47639:SF1">
    <property type="entry name" value="BTB_POZ DOMAIN-CONTAINING PROTEIN 18"/>
    <property type="match status" value="1"/>
</dbReference>
<evidence type="ECO:0000259" key="2">
    <source>
        <dbReference type="PROSITE" id="PS50097"/>
    </source>
</evidence>
<dbReference type="Proteomes" id="UP000823561">
    <property type="component" value="Chromosome 21"/>
</dbReference>
<evidence type="ECO:0000313" key="3">
    <source>
        <dbReference type="EMBL" id="KAG5264070.1"/>
    </source>
</evidence>
<sequence length="162" mass="17939">MGQSSLEEDIVFTELSMGMFEQLLMKGLQRQQHRAQFCDTVLQTQDISVPVHSCVLSAFSPRLCEFLSTLPALPNGKSRVIELQAVEAYTLLRLVRVLYTGTVEGERTDLQKAADKLGIMLPPEKVEEEQGEWEAGEDREPLQDGAFGKTRGPKEGGGEEGN</sequence>
<dbReference type="SMART" id="SM00225">
    <property type="entry name" value="BTB"/>
    <property type="match status" value="1"/>
</dbReference>
<keyword evidence="4" id="KW-1185">Reference proteome</keyword>
<reference evidence="3" key="1">
    <citation type="submission" date="2020-10" db="EMBL/GenBank/DDBJ databases">
        <title>Chromosome-scale genome assembly of the Allis shad, Alosa alosa.</title>
        <authorList>
            <person name="Margot Z."/>
            <person name="Christophe K."/>
            <person name="Cabau C."/>
            <person name="Louis A."/>
            <person name="Berthelot C."/>
            <person name="Parey E."/>
            <person name="Roest Crollius H."/>
            <person name="Montfort J."/>
            <person name="Robinson-Rechavi M."/>
            <person name="Bucao C."/>
            <person name="Bouchez O."/>
            <person name="Gislard M."/>
            <person name="Lluch J."/>
            <person name="Milhes M."/>
            <person name="Lampietro C."/>
            <person name="Lopez Roques C."/>
            <person name="Donnadieu C."/>
            <person name="Braasch I."/>
            <person name="Desvignes T."/>
            <person name="Postlethwait J."/>
            <person name="Bobe J."/>
            <person name="Guiguen Y."/>
        </authorList>
    </citation>
    <scope>NUCLEOTIDE SEQUENCE</scope>
    <source>
        <strain evidence="3">M-15738</strain>
        <tissue evidence="3">Blood</tissue>
    </source>
</reference>
<evidence type="ECO:0000313" key="4">
    <source>
        <dbReference type="Proteomes" id="UP000823561"/>
    </source>
</evidence>
<accession>A0AAV6FND1</accession>
<protein>
    <recommendedName>
        <fullName evidence="2">BTB domain-containing protein</fullName>
    </recommendedName>
</protein>
<organism evidence="3 4">
    <name type="scientific">Alosa alosa</name>
    <name type="common">allis shad</name>
    <dbReference type="NCBI Taxonomy" id="278164"/>
    <lineage>
        <taxon>Eukaryota</taxon>
        <taxon>Metazoa</taxon>
        <taxon>Chordata</taxon>
        <taxon>Craniata</taxon>
        <taxon>Vertebrata</taxon>
        <taxon>Euteleostomi</taxon>
        <taxon>Actinopterygii</taxon>
        <taxon>Neopterygii</taxon>
        <taxon>Teleostei</taxon>
        <taxon>Clupei</taxon>
        <taxon>Clupeiformes</taxon>
        <taxon>Clupeoidei</taxon>
        <taxon>Clupeidae</taxon>
        <taxon>Alosa</taxon>
    </lineage>
</organism>
<proteinExistence type="predicted"/>
<dbReference type="PANTHER" id="PTHR47639">
    <property type="entry name" value="BTB/POZ DOMAIN-CONTAINING PROTEIN 18"/>
    <property type="match status" value="1"/>
</dbReference>
<comment type="caution">
    <text evidence="3">The sequence shown here is derived from an EMBL/GenBank/DDBJ whole genome shotgun (WGS) entry which is preliminary data.</text>
</comment>